<comment type="similarity">
    <text evidence="2 8">Belongs to the anoctamin family.</text>
</comment>
<evidence type="ECO:0000256" key="2">
    <source>
        <dbReference type="ARBA" id="ARBA00009671"/>
    </source>
</evidence>
<feature type="region of interest" description="Disordered" evidence="10">
    <location>
        <begin position="895"/>
        <end position="916"/>
    </location>
</feature>
<evidence type="ECO:0000256" key="4">
    <source>
        <dbReference type="ARBA" id="ARBA00022692"/>
    </source>
</evidence>
<feature type="coiled-coil region" evidence="9">
    <location>
        <begin position="90"/>
        <end position="117"/>
    </location>
</feature>
<reference evidence="13" key="1">
    <citation type="submission" date="2025-08" db="UniProtKB">
        <authorList>
            <consortium name="Ensembl"/>
        </authorList>
    </citation>
    <scope>IDENTIFICATION</scope>
</reference>
<keyword evidence="4 8" id="KW-0812">Transmembrane</keyword>
<keyword evidence="3" id="KW-1003">Cell membrane</keyword>
<evidence type="ECO:0000256" key="6">
    <source>
        <dbReference type="ARBA" id="ARBA00023136"/>
    </source>
</evidence>
<feature type="transmembrane region" description="Helical" evidence="8">
    <location>
        <begin position="683"/>
        <end position="709"/>
    </location>
</feature>
<evidence type="ECO:0000256" key="3">
    <source>
        <dbReference type="ARBA" id="ARBA00022475"/>
    </source>
</evidence>
<evidence type="ECO:0000256" key="7">
    <source>
        <dbReference type="ARBA" id="ARBA00023180"/>
    </source>
</evidence>
<evidence type="ECO:0000313" key="13">
    <source>
        <dbReference type="Ensembl" id="ENSPKIP00000021377.1"/>
    </source>
</evidence>
<evidence type="ECO:0000259" key="11">
    <source>
        <dbReference type="Pfam" id="PF04547"/>
    </source>
</evidence>
<dbReference type="PANTHER" id="PTHR12308">
    <property type="entry name" value="ANOCTAMIN"/>
    <property type="match status" value="1"/>
</dbReference>
<dbReference type="GeneTree" id="ENSGT00940000157182"/>
<protein>
    <recommendedName>
        <fullName evidence="8">Anoctamin</fullName>
    </recommendedName>
</protein>
<keyword evidence="14" id="KW-1185">Reference proteome</keyword>
<evidence type="ECO:0000256" key="10">
    <source>
        <dbReference type="SAM" id="MobiDB-lite"/>
    </source>
</evidence>
<feature type="transmembrane region" description="Helical" evidence="8">
    <location>
        <begin position="467"/>
        <end position="491"/>
    </location>
</feature>
<keyword evidence="7" id="KW-0325">Glycoprotein</keyword>
<feature type="transmembrane region" description="Helical" evidence="8">
    <location>
        <begin position="310"/>
        <end position="334"/>
    </location>
</feature>
<feature type="transmembrane region" description="Helical" evidence="8">
    <location>
        <begin position="387"/>
        <end position="406"/>
    </location>
</feature>
<feature type="compositionally biased region" description="Polar residues" evidence="10">
    <location>
        <begin position="907"/>
        <end position="916"/>
    </location>
</feature>
<accession>A0A3B3RS39</accession>
<name>A0A3B3RS39_9TELE</name>
<evidence type="ECO:0000313" key="14">
    <source>
        <dbReference type="Proteomes" id="UP000261540"/>
    </source>
</evidence>
<dbReference type="AlphaFoldDB" id="A0A3B3RS39"/>
<keyword evidence="6 8" id="KW-0472">Membrane</keyword>
<dbReference type="Ensembl" id="ENSPKIT00000002013.1">
    <property type="protein sequence ID" value="ENSPKIP00000021377.1"/>
    <property type="gene ID" value="ENSPKIG00000005734.1"/>
</dbReference>
<dbReference type="GO" id="GO:0046983">
    <property type="term" value="F:protein dimerization activity"/>
    <property type="evidence" value="ECO:0007669"/>
    <property type="project" value="InterPro"/>
</dbReference>
<evidence type="ECO:0000256" key="1">
    <source>
        <dbReference type="ARBA" id="ARBA00004651"/>
    </source>
</evidence>
<reference evidence="13" key="2">
    <citation type="submission" date="2025-09" db="UniProtKB">
        <authorList>
            <consortium name="Ensembl"/>
        </authorList>
    </citation>
    <scope>IDENTIFICATION</scope>
</reference>
<feature type="transmembrane region" description="Helical" evidence="8">
    <location>
        <begin position="832"/>
        <end position="851"/>
    </location>
</feature>
<dbReference type="GO" id="GO:0005229">
    <property type="term" value="F:intracellularly calcium-gated chloride channel activity"/>
    <property type="evidence" value="ECO:0007669"/>
    <property type="project" value="TreeGrafter"/>
</dbReference>
<dbReference type="Pfam" id="PF04547">
    <property type="entry name" value="Anoctamin"/>
    <property type="match status" value="1"/>
</dbReference>
<organism evidence="13 14">
    <name type="scientific">Paramormyrops kingsleyae</name>
    <dbReference type="NCBI Taxonomy" id="1676925"/>
    <lineage>
        <taxon>Eukaryota</taxon>
        <taxon>Metazoa</taxon>
        <taxon>Chordata</taxon>
        <taxon>Craniata</taxon>
        <taxon>Vertebrata</taxon>
        <taxon>Euteleostomi</taxon>
        <taxon>Actinopterygii</taxon>
        <taxon>Neopterygii</taxon>
        <taxon>Teleostei</taxon>
        <taxon>Osteoglossocephala</taxon>
        <taxon>Osteoglossomorpha</taxon>
        <taxon>Osteoglossiformes</taxon>
        <taxon>Mormyridae</taxon>
        <taxon>Paramormyrops</taxon>
    </lineage>
</organism>
<evidence type="ECO:0000256" key="8">
    <source>
        <dbReference type="RuleBase" id="RU280814"/>
    </source>
</evidence>
<keyword evidence="9" id="KW-0175">Coiled coil</keyword>
<evidence type="ECO:0000256" key="5">
    <source>
        <dbReference type="ARBA" id="ARBA00022989"/>
    </source>
</evidence>
<feature type="domain" description="Anoctamin transmembrane" evidence="11">
    <location>
        <begin position="299"/>
        <end position="874"/>
    </location>
</feature>
<feature type="transmembrane region" description="Helical" evidence="8">
    <location>
        <begin position="733"/>
        <end position="757"/>
    </location>
</feature>
<proteinExistence type="inferred from homology"/>
<dbReference type="InterPro" id="IPR007632">
    <property type="entry name" value="Anoctamin"/>
</dbReference>
<feature type="transmembrane region" description="Helical" evidence="8">
    <location>
        <begin position="557"/>
        <end position="578"/>
    </location>
</feature>
<dbReference type="GO" id="GO:0005886">
    <property type="term" value="C:plasma membrane"/>
    <property type="evidence" value="ECO:0007669"/>
    <property type="project" value="UniProtKB-SubCell"/>
</dbReference>
<dbReference type="Pfam" id="PF16178">
    <property type="entry name" value="Anoct_dimer"/>
    <property type="match status" value="1"/>
</dbReference>
<evidence type="ECO:0000259" key="12">
    <source>
        <dbReference type="Pfam" id="PF16178"/>
    </source>
</evidence>
<feature type="domain" description="Anoctamin dimerisation" evidence="12">
    <location>
        <begin position="34"/>
        <end position="296"/>
    </location>
</feature>
<sequence length="916" mass="105706">MSQDRKYAAVSLCPKSQDILTLDAGGHPYQPGVCFQDGIRRVDYVLTYNVKKSCRALRPSLSITANGFFRRLRRSLQCCTGQPSGANRDSAVEKAALDQQEEEKRLLRDEFEDNLREMGLELEKDEHSKIPGVGFLKIHAPWDVLCREAEFLKLKMPTKEVYQATSRSKMVKLKGFIEDLTKPLLPDVEESRTHNPKHVCYPFSREKQHLFDLSDRENFFDTKTRGLIVFEVLKRTKCMSSEDDVGFPSLLAKGIYTSAYPLHDGDVDDEAPTPNDRKILYNEWASYSSFYKFQPIGLVRKYFGDKIGLYFAWLGLYTQMLIFASVVGVLVFLYGCITVDHDIPSMEICDKRNNITMCPMCDRACGYWKLKMACGTARASHLFDNTATVLFSVFMALWASAFMENWKRKQMRLNYKWDLATFEEEEDHPRADYENKVKEKILKRIEKKPHKETKTVKLTWRDRCPAYITFTVSMLLMFFVSLAIVLAIVIYRVTTQAALQMSTVSTARSNVRLTVVSTAVIINLVVILILDEVYAKVAVWLTQLEVPKTDTSYEQRLIIKTFILKFLNSFSPIFYVAFMRGKLIGRPGKYLYVLGLYRMEECAHTGCLMELCIQLSITMLGKQLIQNNLFEIGIPKLKKLIKRFKSKREAGQQDPFSGNLRRYEKDHFLEPFGSLNPEYMEMIIQYGFVTLFVASFPLAPVFALLNNVLEIRLDAKKFIAELRRPVPARAKDIGIWYNILSGLSKVAIVVNAFVIAFTSDFIPRLVYQYGYSPDGTMHGFINHTLSYFNVTHFEPNTDPLQPFHLGYQVNVCRFKDYRLAPWSKTPYEVSKIYWAVLAARLAFVIIFQNVVMLMSDFVDWVVPDIPKEVTIRIYEEKKQMVEFFLKEEQCKTQSLPNIAPEGDRDQSNNQAYPQRL</sequence>
<evidence type="ECO:0000256" key="9">
    <source>
        <dbReference type="SAM" id="Coils"/>
    </source>
</evidence>
<dbReference type="InterPro" id="IPR032394">
    <property type="entry name" value="Anoct_dimer"/>
</dbReference>
<dbReference type="PANTHER" id="PTHR12308:SF13">
    <property type="entry name" value="ANOCTAMIN-1"/>
    <property type="match status" value="1"/>
</dbReference>
<dbReference type="InterPro" id="IPR049452">
    <property type="entry name" value="Anoctamin_TM"/>
</dbReference>
<comment type="subcellular location">
    <subcellularLocation>
        <location evidence="1">Cell membrane</location>
        <topology evidence="1">Multi-pass membrane protein</topology>
    </subcellularLocation>
    <subcellularLocation>
        <location evidence="8">Membrane</location>
        <topology evidence="8">Multi-pass membrane protein</topology>
    </subcellularLocation>
</comment>
<feature type="transmembrane region" description="Helical" evidence="8">
    <location>
        <begin position="511"/>
        <end position="530"/>
    </location>
</feature>
<dbReference type="Proteomes" id="UP000261540">
    <property type="component" value="Unplaced"/>
</dbReference>
<keyword evidence="5 8" id="KW-1133">Transmembrane helix</keyword>